<dbReference type="InterPro" id="IPR000620">
    <property type="entry name" value="EamA_dom"/>
</dbReference>
<feature type="transmembrane region" description="Helical" evidence="2">
    <location>
        <begin position="6"/>
        <end position="27"/>
    </location>
</feature>
<protein>
    <submittedName>
        <fullName evidence="4">EamA-like transporter family protein</fullName>
    </submittedName>
</protein>
<feature type="transmembrane region" description="Helical" evidence="2">
    <location>
        <begin position="61"/>
        <end position="81"/>
    </location>
</feature>
<evidence type="ECO:0000256" key="2">
    <source>
        <dbReference type="SAM" id="Phobius"/>
    </source>
</evidence>
<dbReference type="Proteomes" id="UP000184295">
    <property type="component" value="Unassembled WGS sequence"/>
</dbReference>
<name>A0A1M4SB08_9ACTN</name>
<sequence length="286" mass="30198">MLAQGSPWILYLVLLAAVLHATWNLLAKIIPDQVTAFWLVNIAVIPSAAVLLLFFKIPSNFPWVLLLMSSVIHLAYNLFLLSSYRQGDLSRTYPIARGLAPPLVALFAYLILGERLSLLAASGIILVVVALSSLAFERDGYFAPRGNGAGYAVLTGGAIAGYSLIDGVASRSIADPLTYVAVLMGVEGTLVAVVLSAVRLRSPIRRVPKGRDVALGLTAGSISVVAYAIVVWAQSRVALAEVSALRESSVVFASLYGAYILKEGSLLRRLLAGLGVAVGIALIVLG</sequence>
<organism evidence="4 5">
    <name type="scientific">Ferrithrix thermotolerans DSM 19514</name>
    <dbReference type="NCBI Taxonomy" id="1121881"/>
    <lineage>
        <taxon>Bacteria</taxon>
        <taxon>Bacillati</taxon>
        <taxon>Actinomycetota</taxon>
        <taxon>Acidimicrobiia</taxon>
        <taxon>Acidimicrobiales</taxon>
        <taxon>Acidimicrobiaceae</taxon>
        <taxon>Ferrithrix</taxon>
    </lineage>
</organism>
<evidence type="ECO:0000313" key="4">
    <source>
        <dbReference type="EMBL" id="SHE29380.1"/>
    </source>
</evidence>
<feature type="transmembrane region" description="Helical" evidence="2">
    <location>
        <begin position="93"/>
        <end position="112"/>
    </location>
</feature>
<accession>A0A1M4SB08</accession>
<evidence type="ECO:0000256" key="1">
    <source>
        <dbReference type="ARBA" id="ARBA00007362"/>
    </source>
</evidence>
<dbReference type="STRING" id="1121881.SAMN02745225_00179"/>
<feature type="domain" description="EamA" evidence="3">
    <location>
        <begin position="154"/>
        <end position="284"/>
    </location>
</feature>
<comment type="similarity">
    <text evidence="1">Belongs to the EamA transporter family.</text>
</comment>
<evidence type="ECO:0000313" key="5">
    <source>
        <dbReference type="Proteomes" id="UP000184295"/>
    </source>
</evidence>
<feature type="transmembrane region" description="Helical" evidence="2">
    <location>
        <begin position="148"/>
        <end position="165"/>
    </location>
</feature>
<proteinExistence type="inferred from homology"/>
<feature type="transmembrane region" description="Helical" evidence="2">
    <location>
        <begin position="212"/>
        <end position="232"/>
    </location>
</feature>
<keyword evidence="5" id="KW-1185">Reference proteome</keyword>
<dbReference type="RefSeq" id="WP_084660038.1">
    <property type="nucleotide sequence ID" value="NZ_FQUL01000002.1"/>
</dbReference>
<dbReference type="EMBL" id="FQUL01000002">
    <property type="protein sequence ID" value="SHE29380.1"/>
    <property type="molecule type" value="Genomic_DNA"/>
</dbReference>
<feature type="transmembrane region" description="Helical" evidence="2">
    <location>
        <begin position="118"/>
        <end position="136"/>
    </location>
</feature>
<dbReference type="OrthoDB" id="9783707at2"/>
<dbReference type="Gene3D" id="1.10.3730.20">
    <property type="match status" value="1"/>
</dbReference>
<feature type="transmembrane region" description="Helical" evidence="2">
    <location>
        <begin position="266"/>
        <end position="285"/>
    </location>
</feature>
<keyword evidence="2" id="KW-0472">Membrane</keyword>
<dbReference type="Pfam" id="PF00892">
    <property type="entry name" value="EamA"/>
    <property type="match status" value="2"/>
</dbReference>
<evidence type="ECO:0000259" key="3">
    <source>
        <dbReference type="Pfam" id="PF00892"/>
    </source>
</evidence>
<keyword evidence="2" id="KW-1133">Transmembrane helix</keyword>
<keyword evidence="2" id="KW-0812">Transmembrane</keyword>
<feature type="transmembrane region" description="Helical" evidence="2">
    <location>
        <begin position="177"/>
        <end position="200"/>
    </location>
</feature>
<feature type="domain" description="EamA" evidence="3">
    <location>
        <begin position="8"/>
        <end position="131"/>
    </location>
</feature>
<dbReference type="AlphaFoldDB" id="A0A1M4SB08"/>
<reference evidence="5" key="1">
    <citation type="submission" date="2016-11" db="EMBL/GenBank/DDBJ databases">
        <authorList>
            <person name="Varghese N."/>
            <person name="Submissions S."/>
        </authorList>
    </citation>
    <scope>NUCLEOTIDE SEQUENCE [LARGE SCALE GENOMIC DNA]</scope>
    <source>
        <strain evidence="5">DSM 19514</strain>
    </source>
</reference>
<dbReference type="InterPro" id="IPR037185">
    <property type="entry name" value="EmrE-like"/>
</dbReference>
<gene>
    <name evidence="4" type="ORF">SAMN02745225_00179</name>
</gene>
<dbReference type="GO" id="GO:0016020">
    <property type="term" value="C:membrane"/>
    <property type="evidence" value="ECO:0007669"/>
    <property type="project" value="InterPro"/>
</dbReference>
<feature type="transmembrane region" description="Helical" evidence="2">
    <location>
        <begin position="34"/>
        <end position="55"/>
    </location>
</feature>
<dbReference type="SUPFAM" id="SSF103481">
    <property type="entry name" value="Multidrug resistance efflux transporter EmrE"/>
    <property type="match status" value="2"/>
</dbReference>